<dbReference type="AlphaFoldDB" id="A0A914H5B9"/>
<dbReference type="WBParaSite" id="Gr19_v10_g13964.t1">
    <property type="protein sequence ID" value="Gr19_v10_g13964.t1"/>
    <property type="gene ID" value="Gr19_v10_g13964"/>
</dbReference>
<evidence type="ECO:0000313" key="2">
    <source>
        <dbReference type="Proteomes" id="UP000887572"/>
    </source>
</evidence>
<evidence type="ECO:0000313" key="3">
    <source>
        <dbReference type="WBParaSite" id="Gr19_v10_g13964.t1"/>
    </source>
</evidence>
<reference evidence="3" key="1">
    <citation type="submission" date="2022-11" db="UniProtKB">
        <authorList>
            <consortium name="WormBaseParasite"/>
        </authorList>
    </citation>
    <scope>IDENTIFICATION</scope>
</reference>
<proteinExistence type="predicted"/>
<dbReference type="Proteomes" id="UP000887572">
    <property type="component" value="Unplaced"/>
</dbReference>
<keyword evidence="2" id="KW-1185">Reference proteome</keyword>
<protein>
    <submittedName>
        <fullName evidence="3">Uncharacterized protein</fullName>
    </submittedName>
</protein>
<accession>A0A914H5B9</accession>
<organism evidence="2 3">
    <name type="scientific">Globodera rostochiensis</name>
    <name type="common">Golden nematode worm</name>
    <name type="synonym">Heterodera rostochiensis</name>
    <dbReference type="NCBI Taxonomy" id="31243"/>
    <lineage>
        <taxon>Eukaryota</taxon>
        <taxon>Metazoa</taxon>
        <taxon>Ecdysozoa</taxon>
        <taxon>Nematoda</taxon>
        <taxon>Chromadorea</taxon>
        <taxon>Rhabditida</taxon>
        <taxon>Tylenchina</taxon>
        <taxon>Tylenchomorpha</taxon>
        <taxon>Tylenchoidea</taxon>
        <taxon>Heteroderidae</taxon>
        <taxon>Heteroderinae</taxon>
        <taxon>Globodera</taxon>
    </lineage>
</organism>
<name>A0A914H5B9_GLORO</name>
<feature type="compositionally biased region" description="Basic and acidic residues" evidence="1">
    <location>
        <begin position="44"/>
        <end position="62"/>
    </location>
</feature>
<sequence>MVELSNRLKQLCDRFPTCVLRGGGVGPIANRLVCGEKKLGLREVRSEGQAVRRESGRDDRSLTRPAGSRSEVGRDYHSVSSFPQIRQHPYHRGGGRAKFQPSSN</sequence>
<evidence type="ECO:0000256" key="1">
    <source>
        <dbReference type="SAM" id="MobiDB-lite"/>
    </source>
</evidence>
<feature type="region of interest" description="Disordered" evidence="1">
    <location>
        <begin position="44"/>
        <end position="104"/>
    </location>
</feature>